<dbReference type="PANTHER" id="PTHR24038">
    <property type="entry name" value="STABILIN"/>
    <property type="match status" value="1"/>
</dbReference>
<evidence type="ECO:0000256" key="2">
    <source>
        <dbReference type="ARBA" id="ARBA00005897"/>
    </source>
</evidence>
<dbReference type="InterPro" id="IPR009030">
    <property type="entry name" value="Growth_fac_rcpt_cys_sf"/>
</dbReference>
<evidence type="ECO:0000256" key="5">
    <source>
        <dbReference type="ARBA" id="ARBA00023136"/>
    </source>
</evidence>
<name>A0AAW1D4Z1_9HEMI</name>
<dbReference type="Proteomes" id="UP001461498">
    <property type="component" value="Unassembled WGS sequence"/>
</dbReference>
<keyword evidence="3 8" id="KW-0245">EGF-like domain</keyword>
<dbReference type="AlphaFoldDB" id="A0AAW1D4Z1"/>
<dbReference type="GO" id="GO:0048513">
    <property type="term" value="P:animal organ development"/>
    <property type="evidence" value="ECO:0007669"/>
    <property type="project" value="UniProtKB-ARBA"/>
</dbReference>
<dbReference type="EMBL" id="JAPXFL010000007">
    <property type="protein sequence ID" value="KAK9503967.1"/>
    <property type="molecule type" value="Genomic_DNA"/>
</dbReference>
<keyword evidence="9" id="KW-0732">Signal</keyword>
<dbReference type="PROSITE" id="PS50026">
    <property type="entry name" value="EGF_3"/>
    <property type="match status" value="1"/>
</dbReference>
<feature type="chain" id="PRO_5043508680" description="EGF-like domain-containing protein" evidence="9">
    <location>
        <begin position="21"/>
        <end position="369"/>
    </location>
</feature>
<dbReference type="Gene3D" id="2.10.220.10">
    <property type="entry name" value="Hormone Receptor, Insulin-like Growth Factor Receptor 1, Chain A, domain 2"/>
    <property type="match status" value="1"/>
</dbReference>
<dbReference type="PROSITE" id="PS00022">
    <property type="entry name" value="EGF_1"/>
    <property type="match status" value="1"/>
</dbReference>
<keyword evidence="6 8" id="KW-1015">Disulfide bond</keyword>
<keyword evidence="12" id="KW-1185">Reference proteome</keyword>
<accession>A0AAW1D4Z1</accession>
<keyword evidence="4" id="KW-0106">Calcium</keyword>
<dbReference type="Pfam" id="PF11938">
    <property type="entry name" value="DUF3456"/>
    <property type="match status" value="1"/>
</dbReference>
<evidence type="ECO:0000256" key="7">
    <source>
        <dbReference type="ARBA" id="ARBA00023180"/>
    </source>
</evidence>
<evidence type="ECO:0000313" key="12">
    <source>
        <dbReference type="Proteomes" id="UP001461498"/>
    </source>
</evidence>
<evidence type="ECO:0000256" key="3">
    <source>
        <dbReference type="ARBA" id="ARBA00022536"/>
    </source>
</evidence>
<dbReference type="CDD" id="cd00064">
    <property type="entry name" value="FU"/>
    <property type="match status" value="1"/>
</dbReference>
<evidence type="ECO:0000256" key="8">
    <source>
        <dbReference type="PROSITE-ProRule" id="PRU00076"/>
    </source>
</evidence>
<evidence type="ECO:0000256" key="9">
    <source>
        <dbReference type="SAM" id="SignalP"/>
    </source>
</evidence>
<dbReference type="InterPro" id="IPR021852">
    <property type="entry name" value="DUF3456"/>
</dbReference>
<dbReference type="InterPro" id="IPR000742">
    <property type="entry name" value="EGF"/>
</dbReference>
<dbReference type="SMART" id="SM00261">
    <property type="entry name" value="FU"/>
    <property type="match status" value="2"/>
</dbReference>
<feature type="disulfide bond" evidence="8">
    <location>
        <begin position="172"/>
        <end position="181"/>
    </location>
</feature>
<evidence type="ECO:0000313" key="11">
    <source>
        <dbReference type="EMBL" id="KAK9503967.1"/>
    </source>
</evidence>
<dbReference type="PROSITE" id="PS01248">
    <property type="entry name" value="EGF_LAM_1"/>
    <property type="match status" value="1"/>
</dbReference>
<evidence type="ECO:0000256" key="4">
    <source>
        <dbReference type="ARBA" id="ARBA00022837"/>
    </source>
</evidence>
<evidence type="ECO:0000259" key="10">
    <source>
        <dbReference type="PROSITE" id="PS50026"/>
    </source>
</evidence>
<proteinExistence type="inferred from homology"/>
<gene>
    <name evidence="11" type="ORF">O3M35_010417</name>
</gene>
<feature type="domain" description="EGF-like" evidence="10">
    <location>
        <begin position="142"/>
        <end position="182"/>
    </location>
</feature>
<keyword evidence="5" id="KW-0472">Membrane</keyword>
<evidence type="ECO:0000256" key="6">
    <source>
        <dbReference type="ARBA" id="ARBA00023157"/>
    </source>
</evidence>
<comment type="caution">
    <text evidence="11">The sequence shown here is derived from an EMBL/GenBank/DDBJ whole genome shotgun (WGS) entry which is preliminary data.</text>
</comment>
<comment type="caution">
    <text evidence="8">Lacks conserved residue(s) required for the propagation of feature annotation.</text>
</comment>
<reference evidence="11 12" key="1">
    <citation type="submission" date="2022-12" db="EMBL/GenBank/DDBJ databases">
        <title>Chromosome-level genome assembly of true bugs.</title>
        <authorList>
            <person name="Ma L."/>
            <person name="Li H."/>
        </authorList>
    </citation>
    <scope>NUCLEOTIDE SEQUENCE [LARGE SCALE GENOMIC DNA]</scope>
    <source>
        <strain evidence="11">Lab_2022b</strain>
    </source>
</reference>
<sequence length="369" mass="40991">MGCIKPAVWLLLFCITSGFSKNPKDDKKEEILPPCQACKTVVNSFERGMSKTDKRNFGGGDTAWEEEKLGDYTRSETRLVEVQEQLCTDVERGQKQCYSLAEKWEHLLEEWWESRDGTLLDWLCIKKVEHCCPDKHFGPECKPCPGYPDNICSNNGRCKGSGTRKGNGECSCNEGYTGTDCNTCINGFFEAYRDEKKLLCTKCHASCKNGCTKAGHKGCVECNSGWLMDPERGCLDIDECATLKQPCKSNEFCVNNDGSHSCLACDNSCQGCHGDGPDMCDKCADGYTLKDGLCISKQTTTSQDWTRYLTYLGLCIATCIIFQKNTVVASIIGLSVAVYVAVSEYMLNSLSNQNQFFQNSIDSFLKGIN</sequence>
<dbReference type="PANTHER" id="PTHR24038:SF11">
    <property type="entry name" value="INTEGRIN BETA-LIKE PROTEIN E"/>
    <property type="match status" value="1"/>
</dbReference>
<dbReference type="GO" id="GO:0016020">
    <property type="term" value="C:membrane"/>
    <property type="evidence" value="ECO:0007669"/>
    <property type="project" value="UniProtKB-SubCell"/>
</dbReference>
<protein>
    <recommendedName>
        <fullName evidence="10">EGF-like domain-containing protein</fullName>
    </recommendedName>
</protein>
<dbReference type="GO" id="GO:0048731">
    <property type="term" value="P:system development"/>
    <property type="evidence" value="ECO:0007669"/>
    <property type="project" value="UniProtKB-ARBA"/>
</dbReference>
<dbReference type="InterPro" id="IPR002049">
    <property type="entry name" value="LE_dom"/>
</dbReference>
<feature type="signal peptide" evidence="9">
    <location>
        <begin position="1"/>
        <end position="20"/>
    </location>
</feature>
<dbReference type="SUPFAM" id="SSF57184">
    <property type="entry name" value="Growth factor receptor domain"/>
    <property type="match status" value="1"/>
</dbReference>
<comment type="similarity">
    <text evidence="2">Belongs to the CRELD family.</text>
</comment>
<organism evidence="11 12">
    <name type="scientific">Rhynocoris fuscipes</name>
    <dbReference type="NCBI Taxonomy" id="488301"/>
    <lineage>
        <taxon>Eukaryota</taxon>
        <taxon>Metazoa</taxon>
        <taxon>Ecdysozoa</taxon>
        <taxon>Arthropoda</taxon>
        <taxon>Hexapoda</taxon>
        <taxon>Insecta</taxon>
        <taxon>Pterygota</taxon>
        <taxon>Neoptera</taxon>
        <taxon>Paraneoptera</taxon>
        <taxon>Hemiptera</taxon>
        <taxon>Heteroptera</taxon>
        <taxon>Panheteroptera</taxon>
        <taxon>Cimicomorpha</taxon>
        <taxon>Reduviidae</taxon>
        <taxon>Harpactorinae</taxon>
        <taxon>Harpactorini</taxon>
        <taxon>Rhynocoris</taxon>
    </lineage>
</organism>
<keyword evidence="7" id="KW-0325">Glycoprotein</keyword>
<dbReference type="InterPro" id="IPR006212">
    <property type="entry name" value="Furin_repeat"/>
</dbReference>
<evidence type="ECO:0000256" key="1">
    <source>
        <dbReference type="ARBA" id="ARBA00004370"/>
    </source>
</evidence>
<comment type="subcellular location">
    <subcellularLocation>
        <location evidence="1">Membrane</location>
    </subcellularLocation>
</comment>